<dbReference type="Pfam" id="PF00005">
    <property type="entry name" value="ABC_tran"/>
    <property type="match status" value="1"/>
</dbReference>
<evidence type="ECO:0000313" key="5">
    <source>
        <dbReference type="EMBL" id="TFB83800.1"/>
    </source>
</evidence>
<accession>A0ABY2IBH2</accession>
<dbReference type="PANTHER" id="PTHR24220">
    <property type="entry name" value="IMPORT ATP-BINDING PROTEIN"/>
    <property type="match status" value="1"/>
</dbReference>
<organism evidence="5 6">
    <name type="scientific">Cryobacterium algoricola</name>
    <dbReference type="NCBI Taxonomy" id="1259183"/>
    <lineage>
        <taxon>Bacteria</taxon>
        <taxon>Bacillati</taxon>
        <taxon>Actinomycetota</taxon>
        <taxon>Actinomycetes</taxon>
        <taxon>Micrococcales</taxon>
        <taxon>Microbacteriaceae</taxon>
        <taxon>Cryobacterium</taxon>
    </lineage>
</organism>
<evidence type="ECO:0000256" key="2">
    <source>
        <dbReference type="ARBA" id="ARBA00022840"/>
    </source>
</evidence>
<comment type="caution">
    <text evidence="5">The sequence shown here is derived from an EMBL/GenBank/DDBJ whole genome shotgun (WGS) entry which is preliminary data.</text>
</comment>
<evidence type="ECO:0000313" key="6">
    <source>
        <dbReference type="Proteomes" id="UP000297608"/>
    </source>
</evidence>
<evidence type="ECO:0000256" key="1">
    <source>
        <dbReference type="ARBA" id="ARBA00022741"/>
    </source>
</evidence>
<dbReference type="PROSITE" id="PS00211">
    <property type="entry name" value="ABC_TRANSPORTER_1"/>
    <property type="match status" value="1"/>
</dbReference>
<reference evidence="5 6" key="1">
    <citation type="submission" date="2019-03" db="EMBL/GenBank/DDBJ databases">
        <title>Genomics of glacier-inhabiting Cryobacterium strains.</title>
        <authorList>
            <person name="Liu Q."/>
            <person name="Xin Y.-H."/>
        </authorList>
    </citation>
    <scope>NUCLEOTIDE SEQUENCE [LARGE SCALE GENOMIC DNA]</scope>
    <source>
        <strain evidence="5 6">MDB2-B</strain>
    </source>
</reference>
<evidence type="ECO:0000256" key="3">
    <source>
        <dbReference type="SAM" id="MobiDB-lite"/>
    </source>
</evidence>
<evidence type="ECO:0000259" key="4">
    <source>
        <dbReference type="PROSITE" id="PS50893"/>
    </source>
</evidence>
<protein>
    <submittedName>
        <fullName evidence="5">ATP-binding cassette domain-containing protein</fullName>
    </submittedName>
</protein>
<dbReference type="Proteomes" id="UP000297608">
    <property type="component" value="Unassembled WGS sequence"/>
</dbReference>
<dbReference type="SMART" id="SM00382">
    <property type="entry name" value="AAA"/>
    <property type="match status" value="1"/>
</dbReference>
<dbReference type="RefSeq" id="WP_134536452.1">
    <property type="nucleotide sequence ID" value="NZ_SOFG01000024.1"/>
</dbReference>
<dbReference type="PROSITE" id="PS50893">
    <property type="entry name" value="ABC_TRANSPORTER_2"/>
    <property type="match status" value="1"/>
</dbReference>
<sequence>MTFEFAAVLARRHLDVSFSVQPGETVALLGSNGAGKSTVVQISAGLLRPDSGHASLAGQVLFDLPGASAASSSARTGTDAGARPRTGTWTPPHARGTVLLAQEPLLFPHLSVRDNVAFGPRSAGIPRAAARELAEEWLVAADVADLADRKPGALSGGQAQRVAVARALAARPRLLLLDEPMTSLDVAAVPAQRQLLHRMLSDRSVILVTHDPLDALALADRVIVLEHGRIVEAGPTRDVFANPRTEFTRALTFGLTPGTAESREDGLT</sequence>
<dbReference type="InterPro" id="IPR017871">
    <property type="entry name" value="ABC_transporter-like_CS"/>
</dbReference>
<feature type="region of interest" description="Disordered" evidence="3">
    <location>
        <begin position="69"/>
        <end position="92"/>
    </location>
</feature>
<dbReference type="Gene3D" id="3.40.50.300">
    <property type="entry name" value="P-loop containing nucleotide triphosphate hydrolases"/>
    <property type="match status" value="1"/>
</dbReference>
<name>A0ABY2IBH2_9MICO</name>
<proteinExistence type="predicted"/>
<keyword evidence="1" id="KW-0547">Nucleotide-binding</keyword>
<dbReference type="InterPro" id="IPR003593">
    <property type="entry name" value="AAA+_ATPase"/>
</dbReference>
<dbReference type="InterPro" id="IPR003439">
    <property type="entry name" value="ABC_transporter-like_ATP-bd"/>
</dbReference>
<dbReference type="PANTHER" id="PTHR24220:SF684">
    <property type="entry name" value="FE(3+) IONS IMPORT ATP-BINDING PROTEIN FBPC"/>
    <property type="match status" value="1"/>
</dbReference>
<dbReference type="InterPro" id="IPR015854">
    <property type="entry name" value="ABC_transpr_LolD-like"/>
</dbReference>
<dbReference type="EMBL" id="SOFG01000024">
    <property type="protein sequence ID" value="TFB83800.1"/>
    <property type="molecule type" value="Genomic_DNA"/>
</dbReference>
<keyword evidence="2 5" id="KW-0067">ATP-binding</keyword>
<dbReference type="GO" id="GO:0005524">
    <property type="term" value="F:ATP binding"/>
    <property type="evidence" value="ECO:0007669"/>
    <property type="project" value="UniProtKB-KW"/>
</dbReference>
<dbReference type="SUPFAM" id="SSF52540">
    <property type="entry name" value="P-loop containing nucleoside triphosphate hydrolases"/>
    <property type="match status" value="1"/>
</dbReference>
<dbReference type="InterPro" id="IPR027417">
    <property type="entry name" value="P-loop_NTPase"/>
</dbReference>
<keyword evidence="6" id="KW-1185">Reference proteome</keyword>
<gene>
    <name evidence="5" type="ORF">E3O44_18320</name>
</gene>
<feature type="domain" description="ABC transporter" evidence="4">
    <location>
        <begin position="3"/>
        <end position="252"/>
    </location>
</feature>